<evidence type="ECO:0000256" key="3">
    <source>
        <dbReference type="ARBA" id="ARBA00022528"/>
    </source>
</evidence>
<evidence type="ECO:0000256" key="15">
    <source>
        <dbReference type="ARBA" id="ARBA00039024"/>
    </source>
</evidence>
<dbReference type="PANTHER" id="PTHR32523">
    <property type="entry name" value="PHYTOL KINASE 1, CHLOROPLASTIC"/>
    <property type="match status" value="1"/>
</dbReference>
<feature type="compositionally biased region" description="Gly residues" evidence="18">
    <location>
        <begin position="9"/>
        <end position="25"/>
    </location>
</feature>
<evidence type="ECO:0000256" key="5">
    <source>
        <dbReference type="ARBA" id="ARBA00022679"/>
    </source>
</evidence>
<evidence type="ECO:0000259" key="19">
    <source>
        <dbReference type="PROSITE" id="PS50865"/>
    </source>
</evidence>
<dbReference type="GO" id="GO:0010276">
    <property type="term" value="F:phytol kinase activity"/>
    <property type="evidence" value="ECO:0007669"/>
    <property type="project" value="UniProtKB-EC"/>
</dbReference>
<comment type="caution">
    <text evidence="20">The sequence shown here is derived from an EMBL/GenBank/DDBJ whole genome shotgun (WGS) entry which is preliminary data.</text>
</comment>
<dbReference type="InterPro" id="IPR002893">
    <property type="entry name" value="Znf_MYND"/>
</dbReference>
<evidence type="ECO:0000256" key="14">
    <source>
        <dbReference type="ARBA" id="ARBA00024015"/>
    </source>
</evidence>
<dbReference type="Pfam" id="PF01753">
    <property type="entry name" value="zf-MYND"/>
    <property type="match status" value="1"/>
</dbReference>
<evidence type="ECO:0000256" key="10">
    <source>
        <dbReference type="ARBA" id="ARBA00022833"/>
    </source>
</evidence>
<evidence type="ECO:0000256" key="16">
    <source>
        <dbReference type="ARBA" id="ARBA00048889"/>
    </source>
</evidence>
<keyword evidence="21" id="KW-1185">Reference proteome</keyword>
<dbReference type="PROSITE" id="PS50865">
    <property type="entry name" value="ZF_MYND_2"/>
    <property type="match status" value="1"/>
</dbReference>
<dbReference type="InterPro" id="IPR039606">
    <property type="entry name" value="Phytol/farnesol_kinase"/>
</dbReference>
<comment type="subcellular location">
    <subcellularLocation>
        <location evidence="1">Plastid</location>
        <location evidence="1">Chloroplast membrane</location>
        <topology evidence="1">Multi-pass membrane protein</topology>
    </subcellularLocation>
</comment>
<name>A0A2J8A5V9_9CHLO</name>
<keyword evidence="10" id="KW-0862">Zinc</keyword>
<feature type="compositionally biased region" description="Low complexity" evidence="18">
    <location>
        <begin position="42"/>
        <end position="51"/>
    </location>
</feature>
<keyword evidence="4" id="KW-0934">Plastid</keyword>
<evidence type="ECO:0000313" key="20">
    <source>
        <dbReference type="EMBL" id="PNH07898.1"/>
    </source>
</evidence>
<dbReference type="EMBL" id="PGGS01000155">
    <property type="protein sequence ID" value="PNH07898.1"/>
    <property type="molecule type" value="Genomic_DNA"/>
</dbReference>
<evidence type="ECO:0000256" key="8">
    <source>
        <dbReference type="ARBA" id="ARBA00022771"/>
    </source>
</evidence>
<keyword evidence="9" id="KW-0418">Kinase</keyword>
<evidence type="ECO:0000256" key="7">
    <source>
        <dbReference type="ARBA" id="ARBA00022723"/>
    </source>
</evidence>
<comment type="similarity">
    <text evidence="2">Belongs to the polyprenol kinase family.</text>
</comment>
<dbReference type="GO" id="GO:0009507">
    <property type="term" value="C:chloroplast"/>
    <property type="evidence" value="ECO:0007669"/>
    <property type="project" value="UniProtKB-SubCell"/>
</dbReference>
<gene>
    <name evidence="20" type="ORF">TSOC_005594</name>
</gene>
<evidence type="ECO:0000256" key="6">
    <source>
        <dbReference type="ARBA" id="ARBA00022692"/>
    </source>
</evidence>
<evidence type="ECO:0000256" key="1">
    <source>
        <dbReference type="ARBA" id="ARBA00004508"/>
    </source>
</evidence>
<evidence type="ECO:0000256" key="17">
    <source>
        <dbReference type="PROSITE-ProRule" id="PRU00134"/>
    </source>
</evidence>
<dbReference type="EC" id="2.7.1.182" evidence="15"/>
<dbReference type="SUPFAM" id="SSF144232">
    <property type="entry name" value="HIT/MYND zinc finger-like"/>
    <property type="match status" value="1"/>
</dbReference>
<keyword evidence="3" id="KW-0150">Chloroplast</keyword>
<evidence type="ECO:0000256" key="18">
    <source>
        <dbReference type="SAM" id="MobiDB-lite"/>
    </source>
</evidence>
<evidence type="ECO:0000256" key="11">
    <source>
        <dbReference type="ARBA" id="ARBA00022946"/>
    </source>
</evidence>
<evidence type="ECO:0000256" key="12">
    <source>
        <dbReference type="ARBA" id="ARBA00022989"/>
    </source>
</evidence>
<evidence type="ECO:0000313" key="21">
    <source>
        <dbReference type="Proteomes" id="UP000236333"/>
    </source>
</evidence>
<dbReference type="GO" id="GO:0008270">
    <property type="term" value="F:zinc ion binding"/>
    <property type="evidence" value="ECO:0007669"/>
    <property type="project" value="UniProtKB-KW"/>
</dbReference>
<feature type="domain" description="MYND-type" evidence="19">
    <location>
        <begin position="768"/>
        <end position="813"/>
    </location>
</feature>
<keyword evidence="6" id="KW-0812">Transmembrane</keyword>
<reference evidence="20 21" key="1">
    <citation type="journal article" date="2017" name="Mol. Biol. Evol.">
        <title>The 4-celled Tetrabaena socialis nuclear genome reveals the essential components for genetic control of cell number at the origin of multicellularity in the volvocine lineage.</title>
        <authorList>
            <person name="Featherston J."/>
            <person name="Arakaki Y."/>
            <person name="Hanschen E.R."/>
            <person name="Ferris P.J."/>
            <person name="Michod R.E."/>
            <person name="Olson B.J.S.C."/>
            <person name="Nozaki H."/>
            <person name="Durand P.M."/>
        </authorList>
    </citation>
    <scope>NUCLEOTIDE SEQUENCE [LARGE SCALE GENOMIC DNA]</scope>
    <source>
        <strain evidence="20 21">NIES-571</strain>
    </source>
</reference>
<evidence type="ECO:0000256" key="2">
    <source>
        <dbReference type="ARBA" id="ARBA00010794"/>
    </source>
</evidence>
<evidence type="ECO:0000256" key="9">
    <source>
        <dbReference type="ARBA" id="ARBA00022777"/>
    </source>
</evidence>
<feature type="region of interest" description="Disordered" evidence="18">
    <location>
        <begin position="1"/>
        <end position="53"/>
    </location>
</feature>
<sequence length="823" mass="86719">MPGPVSGRDSGGSGSGSGGGSGSGRENGSSGNSGNSGGSGSSGNKSGNGSRPVPKACAMLAREACGVACLLMCDLPPCPAAWAFVGKLVRMHTLQCIARQLAAAAAAREPLTAPQWAHVRSLVWLCVTMLVAADVQHRAKRTAEAERVRWACECRELAEALHDSLVLEHWARLLLRLPQAGAGDTQDETFAVSMFYNAFALAGEMLNYFREAPAADGQACAAALRDVLSGRCARYAVLVHGIATLCLTDSGPQHGLTDAAMRVTLSRATLKEISPYASGHVSELEGPPALALLSALCIGPLRPPVGPLATATTLLRLIRLAMKSGDVWAAHAQPRAAGQLPPQLAPELGRRVVLPRDSMLTITVRSLGAALALLRQQLDAYAPVRAPAAGVACWQLAAAAMDHKHLRWASRDERRALGMSLLHKWLPLLPPDEPLPAAAPPALAVALAGGVLPCLERLLRRAGEEPCGPEADVWWALSEKNDMWHLWAQLWAYGEPRQAAALVTTLGKLLRRTGPACARGPCSKAACVNAFVLLCDGVLGSALAEVTEVGQAVAAQIWRLRVYAACEWLPELSRIALQATGAAGAPQEFQLRGVLFWLPLLASRCGDASPAAGTAATLEAGCVEDWRLLLTQRVRAVPLLAAALRHGQEAQAQCGTVLATSCCAVAVACPRELRQAAGGSSAWRPELLRGLVPWLRASSFDRIADAVEALAELLEVWGADGSGGSGGEAKQAHERLLRAVAVDSRARRLSATLVAPAEARALLRTCSFSACTRLAGDSEAEARLQSCARCGAAWYCCRECQVSHWREGHKEACARGGDRGRHG</sequence>
<comment type="pathway">
    <text evidence="14">Cofactor biosynthesis; tocopherol biosynthesis.</text>
</comment>
<dbReference type="OrthoDB" id="550206at2759"/>
<dbReference type="PANTHER" id="PTHR32523:SF8">
    <property type="entry name" value="DOLICHOL KINASE"/>
    <property type="match status" value="1"/>
</dbReference>
<dbReference type="Proteomes" id="UP000236333">
    <property type="component" value="Unassembled WGS sequence"/>
</dbReference>
<evidence type="ECO:0000256" key="13">
    <source>
        <dbReference type="ARBA" id="ARBA00023136"/>
    </source>
</evidence>
<dbReference type="GO" id="GO:0016020">
    <property type="term" value="C:membrane"/>
    <property type="evidence" value="ECO:0007669"/>
    <property type="project" value="UniProtKB-SubCell"/>
</dbReference>
<keyword evidence="5" id="KW-0808">Transferase</keyword>
<evidence type="ECO:0000256" key="4">
    <source>
        <dbReference type="ARBA" id="ARBA00022640"/>
    </source>
</evidence>
<keyword evidence="8 17" id="KW-0863">Zinc-finger</keyword>
<keyword evidence="7" id="KW-0479">Metal-binding</keyword>
<protein>
    <recommendedName>
        <fullName evidence="15">phytol kinase</fullName>
        <ecNumber evidence="15">2.7.1.182</ecNumber>
    </recommendedName>
</protein>
<organism evidence="20 21">
    <name type="scientific">Tetrabaena socialis</name>
    <dbReference type="NCBI Taxonomy" id="47790"/>
    <lineage>
        <taxon>Eukaryota</taxon>
        <taxon>Viridiplantae</taxon>
        <taxon>Chlorophyta</taxon>
        <taxon>core chlorophytes</taxon>
        <taxon>Chlorophyceae</taxon>
        <taxon>CS clade</taxon>
        <taxon>Chlamydomonadales</taxon>
        <taxon>Tetrabaenaceae</taxon>
        <taxon>Tetrabaena</taxon>
    </lineage>
</organism>
<accession>A0A2J8A5V9</accession>
<comment type="catalytic activity">
    <reaction evidence="16">
        <text>phytol + CTP = phytyl phosphate + CDP + H(+)</text>
        <dbReference type="Rhea" id="RHEA:38055"/>
        <dbReference type="ChEBI" id="CHEBI:15378"/>
        <dbReference type="ChEBI" id="CHEBI:17327"/>
        <dbReference type="ChEBI" id="CHEBI:37563"/>
        <dbReference type="ChEBI" id="CHEBI:58069"/>
        <dbReference type="ChEBI" id="CHEBI:75483"/>
        <dbReference type="EC" id="2.7.1.182"/>
    </reaction>
</comment>
<keyword evidence="12" id="KW-1133">Transmembrane helix</keyword>
<dbReference type="Gene3D" id="6.10.140.2220">
    <property type="match status" value="1"/>
</dbReference>
<keyword evidence="13" id="KW-0472">Membrane</keyword>
<keyword evidence="11" id="KW-0809">Transit peptide</keyword>
<dbReference type="AlphaFoldDB" id="A0A2J8A5V9"/>
<proteinExistence type="inferred from homology"/>